<dbReference type="SUPFAM" id="SSF51735">
    <property type="entry name" value="NAD(P)-binding Rossmann-fold domains"/>
    <property type="match status" value="1"/>
</dbReference>
<accession>A0A9X2MIZ4</accession>
<comment type="similarity">
    <text evidence="2">Belongs to the 3-hydroxyacyl-CoA dehydrogenase family.</text>
</comment>
<feature type="site" description="Important for catalytic activity" evidence="4">
    <location>
        <position position="143"/>
    </location>
</feature>
<dbReference type="Pfam" id="PF02737">
    <property type="entry name" value="3HCDH_N"/>
    <property type="match status" value="1"/>
</dbReference>
<gene>
    <name evidence="8" type="ORF">NSA23_09735</name>
</gene>
<dbReference type="GO" id="GO:0070403">
    <property type="term" value="F:NAD+ binding"/>
    <property type="evidence" value="ECO:0007669"/>
    <property type="project" value="InterPro"/>
</dbReference>
<dbReference type="PANTHER" id="PTHR48075:SF5">
    <property type="entry name" value="3-HYDROXYBUTYRYL-COA DEHYDROGENASE"/>
    <property type="match status" value="1"/>
</dbReference>
<dbReference type="Gene3D" id="1.10.1040.10">
    <property type="entry name" value="N-(1-d-carboxylethyl)-l-norvaline Dehydrogenase, domain 2"/>
    <property type="match status" value="1"/>
</dbReference>
<dbReference type="PIRSF" id="PIRSF000105">
    <property type="entry name" value="HCDH"/>
    <property type="match status" value="1"/>
</dbReference>
<comment type="pathway">
    <text evidence="1">Lipid metabolism; butanoate metabolism.</text>
</comment>
<feature type="binding site" evidence="5">
    <location>
        <position position="146"/>
    </location>
    <ligand>
        <name>NAD(+)</name>
        <dbReference type="ChEBI" id="CHEBI:57540"/>
    </ligand>
</feature>
<evidence type="ECO:0000256" key="1">
    <source>
        <dbReference type="ARBA" id="ARBA00005086"/>
    </source>
</evidence>
<dbReference type="GO" id="GO:0016616">
    <property type="term" value="F:oxidoreductase activity, acting on the CH-OH group of donors, NAD or NADP as acceptor"/>
    <property type="evidence" value="ECO:0007669"/>
    <property type="project" value="InterPro"/>
</dbReference>
<dbReference type="Gene3D" id="3.40.50.720">
    <property type="entry name" value="NAD(P)-binding Rossmann-like Domain"/>
    <property type="match status" value="1"/>
</dbReference>
<feature type="binding site" evidence="5">
    <location>
        <position position="122"/>
    </location>
    <ligand>
        <name>NAD(+)</name>
        <dbReference type="ChEBI" id="CHEBI:57540"/>
    </ligand>
</feature>
<evidence type="ECO:0000256" key="5">
    <source>
        <dbReference type="PIRSR" id="PIRSR000105-2"/>
    </source>
</evidence>
<dbReference type="InterPro" id="IPR013328">
    <property type="entry name" value="6PGD_dom2"/>
</dbReference>
<feature type="binding site" evidence="5">
    <location>
        <position position="280"/>
    </location>
    <ligand>
        <name>NAD(+)</name>
        <dbReference type="ChEBI" id="CHEBI:57540"/>
    </ligand>
</feature>
<feature type="binding site" evidence="5">
    <location>
        <position position="100"/>
    </location>
    <ligand>
        <name>NAD(+)</name>
        <dbReference type="ChEBI" id="CHEBI:57540"/>
    </ligand>
</feature>
<feature type="binding site" evidence="5">
    <location>
        <begin position="13"/>
        <end position="18"/>
    </location>
    <ligand>
        <name>NAD(+)</name>
        <dbReference type="ChEBI" id="CHEBI:57540"/>
    </ligand>
</feature>
<dbReference type="FunFam" id="3.40.50.720:FF:000009">
    <property type="entry name" value="Fatty oxidation complex, alpha subunit"/>
    <property type="match status" value="1"/>
</dbReference>
<evidence type="ECO:0000256" key="4">
    <source>
        <dbReference type="PIRSR" id="PIRSR000105-1"/>
    </source>
</evidence>
<reference evidence="8" key="1">
    <citation type="submission" date="2022-07" db="EMBL/GenBank/DDBJ databases">
        <title>Enhanced cultured diversity of the mouse gut microbiota enables custom-made synthetic communities.</title>
        <authorList>
            <person name="Afrizal A."/>
        </authorList>
    </citation>
    <scope>NUCLEOTIDE SEQUENCE</scope>
    <source>
        <strain evidence="8">DSM 29482</strain>
    </source>
</reference>
<feature type="domain" description="3-hydroxyacyl-CoA dehydrogenase NAD binding" evidence="7">
    <location>
        <begin position="8"/>
        <end position="187"/>
    </location>
</feature>
<dbReference type="RefSeq" id="WP_042679083.1">
    <property type="nucleotide sequence ID" value="NZ_CABKTM010000011.1"/>
</dbReference>
<proteinExistence type="inferred from homology"/>
<keyword evidence="3" id="KW-0560">Oxidoreductase</keyword>
<feature type="domain" description="3-hydroxyacyl-CoA dehydrogenase C-terminal" evidence="6">
    <location>
        <begin position="190"/>
        <end position="288"/>
    </location>
</feature>
<dbReference type="AlphaFoldDB" id="A0A9X2MIZ4"/>
<dbReference type="InterPro" id="IPR036291">
    <property type="entry name" value="NAD(P)-bd_dom_sf"/>
</dbReference>
<dbReference type="Proteomes" id="UP001142078">
    <property type="component" value="Unassembled WGS sequence"/>
</dbReference>
<dbReference type="PROSITE" id="PS00067">
    <property type="entry name" value="3HCDH"/>
    <property type="match status" value="1"/>
</dbReference>
<protein>
    <submittedName>
        <fullName evidence="8">3-hydroxyacyl-CoA dehydrogenase family protein</fullName>
    </submittedName>
</protein>
<dbReference type="PANTHER" id="PTHR48075">
    <property type="entry name" value="3-HYDROXYACYL-COA DEHYDROGENASE FAMILY PROTEIN"/>
    <property type="match status" value="1"/>
</dbReference>
<dbReference type="InterPro" id="IPR008927">
    <property type="entry name" value="6-PGluconate_DH-like_C_sf"/>
</dbReference>
<organism evidence="8 9">
    <name type="scientific">Anaerosalibacter massiliensis</name>
    <dbReference type="NCBI Taxonomy" id="1347392"/>
    <lineage>
        <taxon>Bacteria</taxon>
        <taxon>Bacillati</taxon>
        <taxon>Bacillota</taxon>
        <taxon>Tissierellia</taxon>
        <taxon>Tissierellales</taxon>
        <taxon>Sporanaerobacteraceae</taxon>
        <taxon>Anaerosalibacter</taxon>
    </lineage>
</organism>
<dbReference type="GO" id="GO:0006631">
    <property type="term" value="P:fatty acid metabolic process"/>
    <property type="evidence" value="ECO:0007669"/>
    <property type="project" value="InterPro"/>
</dbReference>
<dbReference type="Pfam" id="PF00725">
    <property type="entry name" value="3HCDH"/>
    <property type="match status" value="1"/>
</dbReference>
<evidence type="ECO:0000313" key="9">
    <source>
        <dbReference type="Proteomes" id="UP001142078"/>
    </source>
</evidence>
<dbReference type="InterPro" id="IPR006180">
    <property type="entry name" value="3-OHacyl-CoA_DH_CS"/>
</dbReference>
<evidence type="ECO:0000256" key="3">
    <source>
        <dbReference type="ARBA" id="ARBA00023002"/>
    </source>
</evidence>
<sequence length="314" mass="35291">MDLKDIKKVGVAGAGTMGSGIAQTFAQKGYEVVITDISEAFLENAKKIISINNTNLIEEKIITKLEAEESIKNIKYTTDKNAFSDVDIIIECIVEKMDIKQDFWREVEEIAKKDAIFATNTSGLSITEICKKVEDKGRFIGMHWWNPPHIIPLIEVIRGEETNDETVDTLVKLVKEIGREPVVVQKDANGFIGNRIQFAVFREALKIVDEGIATVEDVDKAMKYGLGFRYATIGPFETADLGGLDTFYYISSYLFNELSDAKEPSDTLKNLVNNENLGVKSGKGFYDYSDGKDEEAMAHRDKMFFKMLREIHNG</sequence>
<comment type="caution">
    <text evidence="8">The sequence shown here is derived from an EMBL/GenBank/DDBJ whole genome shotgun (WGS) entry which is preliminary data.</text>
</comment>
<feature type="binding site" evidence="5">
    <location>
        <position position="95"/>
    </location>
    <ligand>
        <name>NAD(+)</name>
        <dbReference type="ChEBI" id="CHEBI:57540"/>
    </ligand>
</feature>
<keyword evidence="5" id="KW-0520">NAD</keyword>
<evidence type="ECO:0000256" key="2">
    <source>
        <dbReference type="ARBA" id="ARBA00009463"/>
    </source>
</evidence>
<evidence type="ECO:0000259" key="7">
    <source>
        <dbReference type="Pfam" id="PF02737"/>
    </source>
</evidence>
<dbReference type="InterPro" id="IPR006108">
    <property type="entry name" value="3HC_DH_C"/>
</dbReference>
<feature type="binding site" evidence="5">
    <location>
        <position position="36"/>
    </location>
    <ligand>
        <name>NAD(+)</name>
        <dbReference type="ChEBI" id="CHEBI:57540"/>
    </ligand>
</feature>
<dbReference type="EMBL" id="JANJZL010000005">
    <property type="protein sequence ID" value="MCR2044393.1"/>
    <property type="molecule type" value="Genomic_DNA"/>
</dbReference>
<evidence type="ECO:0000313" key="8">
    <source>
        <dbReference type="EMBL" id="MCR2044393.1"/>
    </source>
</evidence>
<name>A0A9X2MIZ4_9FIRM</name>
<dbReference type="InterPro" id="IPR006176">
    <property type="entry name" value="3-OHacyl-CoA_DH_NAD-bd"/>
</dbReference>
<dbReference type="InterPro" id="IPR022694">
    <property type="entry name" value="3-OHacyl-CoA_DH"/>
</dbReference>
<evidence type="ECO:0000259" key="6">
    <source>
        <dbReference type="Pfam" id="PF00725"/>
    </source>
</evidence>
<keyword evidence="9" id="KW-1185">Reference proteome</keyword>
<dbReference type="SUPFAM" id="SSF48179">
    <property type="entry name" value="6-phosphogluconate dehydrogenase C-terminal domain-like"/>
    <property type="match status" value="1"/>
</dbReference>
<dbReference type="OrthoDB" id="9815331at2"/>